<evidence type="ECO:0000259" key="5">
    <source>
        <dbReference type="Pfam" id="PF07940"/>
    </source>
</evidence>
<comment type="caution">
    <text evidence="7">The sequence shown here is derived from an EMBL/GenBank/DDBJ whole genome shotgun (WGS) entry which is preliminary data.</text>
</comment>
<gene>
    <name evidence="7" type="ORF">NQG31_07410</name>
</gene>
<dbReference type="Gene3D" id="2.70.98.70">
    <property type="match status" value="1"/>
</dbReference>
<keyword evidence="8" id="KW-1185">Reference proteome</keyword>
<evidence type="ECO:0000313" key="8">
    <source>
        <dbReference type="Proteomes" id="UP001206821"/>
    </source>
</evidence>
<evidence type="ECO:0000256" key="1">
    <source>
        <dbReference type="ARBA" id="ARBA00004418"/>
    </source>
</evidence>
<dbReference type="Pfam" id="PF07940">
    <property type="entry name" value="Hepar_II_III_C"/>
    <property type="match status" value="1"/>
</dbReference>
<comment type="subcellular location">
    <subcellularLocation>
        <location evidence="1">Periplasm</location>
    </subcellularLocation>
</comment>
<keyword evidence="2" id="KW-0732">Signal</keyword>
<dbReference type="PANTHER" id="PTHR39210">
    <property type="entry name" value="HEPARIN-SULFATE LYASE"/>
    <property type="match status" value="1"/>
</dbReference>
<name>A0ABT2KXS4_9BACL</name>
<dbReference type="Proteomes" id="UP001206821">
    <property type="component" value="Unassembled WGS sequence"/>
</dbReference>
<proteinExistence type="predicted"/>
<evidence type="ECO:0000256" key="4">
    <source>
        <dbReference type="ARBA" id="ARBA00023239"/>
    </source>
</evidence>
<reference evidence="7 8" key="1">
    <citation type="submission" date="2022-07" db="EMBL/GenBank/DDBJ databases">
        <title>Genomic and pangenome structural analysis of the polyextremophile Exiguobacterium.</title>
        <authorList>
            <person name="Shen L."/>
        </authorList>
    </citation>
    <scope>NUCLEOTIDE SEQUENCE [LARGE SCALE GENOMIC DNA]</scope>
    <source>
        <strain evidence="7 8">12_1</strain>
    </source>
</reference>
<dbReference type="Gene3D" id="1.50.10.100">
    <property type="entry name" value="Chondroitin AC/alginate lyase"/>
    <property type="match status" value="1"/>
</dbReference>
<keyword evidence="4" id="KW-0456">Lyase</keyword>
<organism evidence="7 8">
    <name type="scientific">Exiguobacterium alkaliphilum</name>
    <dbReference type="NCBI Taxonomy" id="1428684"/>
    <lineage>
        <taxon>Bacteria</taxon>
        <taxon>Bacillati</taxon>
        <taxon>Bacillota</taxon>
        <taxon>Bacilli</taxon>
        <taxon>Bacillales</taxon>
        <taxon>Bacillales Family XII. Incertae Sedis</taxon>
        <taxon>Exiguobacterium</taxon>
    </lineage>
</organism>
<evidence type="ECO:0000256" key="2">
    <source>
        <dbReference type="ARBA" id="ARBA00022729"/>
    </source>
</evidence>
<dbReference type="RefSeq" id="WP_034817841.1">
    <property type="nucleotide sequence ID" value="NZ_JANIEK010000024.1"/>
</dbReference>
<dbReference type="PANTHER" id="PTHR39210:SF1">
    <property type="entry name" value="HEPARIN-SULFATE LYASE"/>
    <property type="match status" value="1"/>
</dbReference>
<dbReference type="Pfam" id="PF16889">
    <property type="entry name" value="Hepar_II_III_N"/>
    <property type="match status" value="1"/>
</dbReference>
<dbReference type="EMBL" id="JANIEK010000024">
    <property type="protein sequence ID" value="MCT4795368.1"/>
    <property type="molecule type" value="Genomic_DNA"/>
</dbReference>
<accession>A0ABT2KXS4</accession>
<evidence type="ECO:0000256" key="3">
    <source>
        <dbReference type="ARBA" id="ARBA00022764"/>
    </source>
</evidence>
<dbReference type="InterPro" id="IPR012480">
    <property type="entry name" value="Hepar_II_III_C"/>
</dbReference>
<feature type="domain" description="Heparinase II/III-like C-terminal" evidence="5">
    <location>
        <begin position="422"/>
        <end position="631"/>
    </location>
</feature>
<dbReference type="InterPro" id="IPR008929">
    <property type="entry name" value="Chondroitin_lyas"/>
</dbReference>
<evidence type="ECO:0000259" key="6">
    <source>
        <dbReference type="Pfam" id="PF16889"/>
    </source>
</evidence>
<protein>
    <submittedName>
        <fullName evidence="7">Heparinase II/III family protein</fullName>
    </submittedName>
</protein>
<dbReference type="SUPFAM" id="SSF48230">
    <property type="entry name" value="Chondroitin AC/alginate lyase"/>
    <property type="match status" value="1"/>
</dbReference>
<feature type="domain" description="Heparin-sulfate lyase N-terminal" evidence="6">
    <location>
        <begin position="99"/>
        <end position="379"/>
    </location>
</feature>
<sequence>MERSISKHLVAQLTTRAHSDWNARLAPGTMVYQLKGKAVVPYERTSETTEYRIIRPFGRYTIVRSRSRQLLVLTSMVEFVLVRPLTRARAANGLNRVLLHDYMRQKGALIPFTYERLTDEQAIMFADRALVGDWYIPTAPHHLRVEAIERFDWERDVPDVDSKSFRFQLHYWTTVNQLTRAYRTTGRIDYIAYAERIVRSWTRQYPMSQVSRNRVAYDGHGTAVRVFHLIGFWDAFRQSALHHDSHMTEHVLNVVHDHAVLLASPSFYRVRHNHGLFQDMALLVIAETFPEFEASADWGRVARDRLDEQLKASLADDGTHLEHSPGYHVYVYHTLARFTEWAESNGVGLPRRFALIRRMPDRLTYMVKPNRTLPIFGDTSGQIRPFDAIPGIGHYPELAYALSGGTVGDQPSELVQKLGTQYAVMREYWAHPKRPFSDATHIMMTAGYNGYAHKHADDLSIELYGLGRDFIVETGRYGYTDREERARALRVAAHNTVHRLGEELDFSVEQIGQSGILSVESSGRMAIAHGISRLIGKGVTHERSVVYDKARTLLVHDRITSPNPDLFVQRFHLGVGLDLVGGSTEARDVLFRDVNGRSIQLVQLMGAEGAYMDIEASHVASRDFEWKPRKQVVSFEYGTDIRYLTLIRLDRTDNPIVETKLERRDEIDIVTYWLSSGTKHVIRFSSENN</sequence>
<evidence type="ECO:0000313" key="7">
    <source>
        <dbReference type="EMBL" id="MCT4795368.1"/>
    </source>
</evidence>
<dbReference type="InterPro" id="IPR031680">
    <property type="entry name" value="Hepar_II_III_N"/>
</dbReference>
<keyword evidence="3" id="KW-0574">Periplasm</keyword>